<organism evidence="4 5">
    <name type="scientific">Sphingobacterium hotanense</name>
    <dbReference type="NCBI Taxonomy" id="649196"/>
    <lineage>
        <taxon>Bacteria</taxon>
        <taxon>Pseudomonadati</taxon>
        <taxon>Bacteroidota</taxon>
        <taxon>Sphingobacteriia</taxon>
        <taxon>Sphingobacteriales</taxon>
        <taxon>Sphingobacteriaceae</taxon>
        <taxon>Sphingobacterium</taxon>
    </lineage>
</organism>
<dbReference type="EMBL" id="JACAGK010000010">
    <property type="protein sequence ID" value="MDM1047605.1"/>
    <property type="molecule type" value="Genomic_DNA"/>
</dbReference>
<name>A0ABT7NK48_9SPHI</name>
<sequence>MKRVTINKNEVGLVVKNNAVVRVLNEGKHWVGFGERAEIYNMSNPFQVAHDLDVLLQIPSFTELVEVVEVGDNEIALQYVNNNFKGVLAAGRHVFWKGLNTSRFDIYDTSTLEIPKSINRQLYERVPFSYYVRQFKVEPTEIGLLFVDGVFVKEVKAGTYFFWKNTTTIQLSKVDLRLTSMDVVGQEILTKDKAQVRINFAIQYKVTDVMKAILENKNFDQLLYAEMQFALREYIGNMTLDALMENKGSISEYVIEATKAQVAQLGVTLMSAGVKDIILPGEIRKIMNEVLMAEKKAQANIITRREETASTRSLLNTAKMLEENAMLYKLKEMEYVEKIAEKVNAISVSGNGQIVDQLKQLFVK</sequence>
<reference evidence="4" key="1">
    <citation type="submission" date="2020-06" db="EMBL/GenBank/DDBJ databases">
        <authorList>
            <person name="Dong N."/>
        </authorList>
    </citation>
    <scope>NUCLEOTIDE SEQUENCE</scope>
    <source>
        <strain evidence="4">R1692</strain>
    </source>
</reference>
<evidence type="ECO:0000259" key="3">
    <source>
        <dbReference type="SMART" id="SM00244"/>
    </source>
</evidence>
<dbReference type="InterPro" id="IPR036013">
    <property type="entry name" value="Band_7/SPFH_dom_sf"/>
</dbReference>
<comment type="caution">
    <text evidence="4">The sequence shown here is derived from an EMBL/GenBank/DDBJ whole genome shotgun (WGS) entry which is preliminary data.</text>
</comment>
<gene>
    <name evidence="4" type="ORF">HX018_05030</name>
</gene>
<comment type="subcellular location">
    <subcellularLocation>
        <location evidence="1">Membrane</location>
        <topology evidence="1">Single-pass membrane protein</topology>
    </subcellularLocation>
</comment>
<dbReference type="InterPro" id="IPR001972">
    <property type="entry name" value="Stomatin_HflK_fam"/>
</dbReference>
<feature type="domain" description="Band 7" evidence="3">
    <location>
        <begin position="132"/>
        <end position="291"/>
    </location>
</feature>
<dbReference type="Proteomes" id="UP001170954">
    <property type="component" value="Unassembled WGS sequence"/>
</dbReference>
<dbReference type="RefSeq" id="WP_286650651.1">
    <property type="nucleotide sequence ID" value="NZ_JACAGK010000010.1"/>
</dbReference>
<dbReference type="InterPro" id="IPR001107">
    <property type="entry name" value="Band_7"/>
</dbReference>
<protein>
    <submittedName>
        <fullName evidence="4">Slipin family protein</fullName>
    </submittedName>
</protein>
<evidence type="ECO:0000313" key="4">
    <source>
        <dbReference type="EMBL" id="MDM1047605.1"/>
    </source>
</evidence>
<dbReference type="SUPFAM" id="SSF117892">
    <property type="entry name" value="Band 7/SPFH domain"/>
    <property type="match status" value="1"/>
</dbReference>
<dbReference type="Pfam" id="PF01145">
    <property type="entry name" value="Band_7"/>
    <property type="match status" value="1"/>
</dbReference>
<dbReference type="PANTHER" id="PTHR10264:SF83">
    <property type="entry name" value="BLL5629 PROTEIN"/>
    <property type="match status" value="1"/>
</dbReference>
<dbReference type="Gene3D" id="3.30.479.30">
    <property type="entry name" value="Band 7 domain"/>
    <property type="match status" value="1"/>
</dbReference>
<proteinExistence type="inferred from homology"/>
<evidence type="ECO:0000256" key="2">
    <source>
        <dbReference type="ARBA" id="ARBA00008164"/>
    </source>
</evidence>
<dbReference type="SMART" id="SM00244">
    <property type="entry name" value="PHB"/>
    <property type="match status" value="1"/>
</dbReference>
<dbReference type="InterPro" id="IPR043202">
    <property type="entry name" value="Band-7_stomatin-like"/>
</dbReference>
<dbReference type="CDD" id="cd13438">
    <property type="entry name" value="SPFH_eoslipins_u2"/>
    <property type="match status" value="1"/>
</dbReference>
<evidence type="ECO:0000256" key="1">
    <source>
        <dbReference type="ARBA" id="ARBA00004167"/>
    </source>
</evidence>
<reference evidence="4" key="2">
    <citation type="journal article" date="2022" name="Sci. Total Environ.">
        <title>Prevalence, transmission, and molecular epidemiology of tet(X)-positive bacteria among humans, animals, and environmental niches in China: An epidemiological, and genomic-based study.</title>
        <authorList>
            <person name="Dong N."/>
            <person name="Zeng Y."/>
            <person name="Cai C."/>
            <person name="Sun C."/>
            <person name="Lu J."/>
            <person name="Liu C."/>
            <person name="Zhou H."/>
            <person name="Sun Q."/>
            <person name="Shu L."/>
            <person name="Wang H."/>
            <person name="Wang Y."/>
            <person name="Wang S."/>
            <person name="Wu C."/>
            <person name="Chan E.W."/>
            <person name="Chen G."/>
            <person name="Shen Z."/>
            <person name="Chen S."/>
            <person name="Zhang R."/>
        </authorList>
    </citation>
    <scope>NUCLEOTIDE SEQUENCE</scope>
    <source>
        <strain evidence="4">R1692</strain>
    </source>
</reference>
<evidence type="ECO:0000313" key="5">
    <source>
        <dbReference type="Proteomes" id="UP001170954"/>
    </source>
</evidence>
<accession>A0ABT7NK48</accession>
<keyword evidence="5" id="KW-1185">Reference proteome</keyword>
<dbReference type="PRINTS" id="PR00721">
    <property type="entry name" value="STOMATIN"/>
</dbReference>
<comment type="similarity">
    <text evidence="2">Belongs to the band 7/mec-2 family.</text>
</comment>
<dbReference type="PANTHER" id="PTHR10264">
    <property type="entry name" value="BAND 7 PROTEIN-RELATED"/>
    <property type="match status" value="1"/>
</dbReference>